<comment type="caution">
    <text evidence="2">The sequence shown here is derived from an EMBL/GenBank/DDBJ whole genome shotgun (WGS) entry which is preliminary data.</text>
</comment>
<proteinExistence type="predicted"/>
<dbReference type="Proteomes" id="UP001165065">
    <property type="component" value="Unassembled WGS sequence"/>
</dbReference>
<accession>A0A9W7LDT6</accession>
<keyword evidence="1" id="KW-0175">Coiled coil</keyword>
<evidence type="ECO:0000313" key="2">
    <source>
        <dbReference type="EMBL" id="GMI46106.1"/>
    </source>
</evidence>
<organism evidence="2 3">
    <name type="scientific">Triparma columacea</name>
    <dbReference type="NCBI Taxonomy" id="722753"/>
    <lineage>
        <taxon>Eukaryota</taxon>
        <taxon>Sar</taxon>
        <taxon>Stramenopiles</taxon>
        <taxon>Ochrophyta</taxon>
        <taxon>Bolidophyceae</taxon>
        <taxon>Parmales</taxon>
        <taxon>Triparmaceae</taxon>
        <taxon>Triparma</taxon>
    </lineage>
</organism>
<gene>
    <name evidence="2" type="ORF">TrCOL_g4961</name>
</gene>
<keyword evidence="3" id="KW-1185">Reference proteome</keyword>
<dbReference type="EMBL" id="BRYA01000281">
    <property type="protein sequence ID" value="GMI46106.1"/>
    <property type="molecule type" value="Genomic_DNA"/>
</dbReference>
<evidence type="ECO:0000256" key="1">
    <source>
        <dbReference type="SAM" id="Coils"/>
    </source>
</evidence>
<protein>
    <submittedName>
        <fullName evidence="2">Uncharacterized protein</fullName>
    </submittedName>
</protein>
<dbReference type="AlphaFoldDB" id="A0A9W7LDT6"/>
<dbReference type="OrthoDB" id="10347075at2759"/>
<name>A0A9W7LDT6_9STRA</name>
<evidence type="ECO:0000313" key="3">
    <source>
        <dbReference type="Proteomes" id="UP001165065"/>
    </source>
</evidence>
<sequence length="286" mass="33019">MTGKEKKKEQDPTEFRFIDRNTTAFLINMRRKELIYAKNARSQIPPDNPLLKQRVRNYLLARSKYKANCTSTWPANPITALRQESAQMSIFHPDAKNKMSEGASKRILMPAGYNDKEGLCKVFVPSAPNVVNIKDPFMYKTCQERSLSQPFAPPQKQFVYKDPNVDRSKFNALDLVLERREKLKDEAKKLEEEIKLRRNSTYIPTDPPVNDTLKFRPSSKAGFEKTLYRMRPGTKSRAMDMNTDKWQVDRRPISGRTHRQIVSNIIPGSSFTWSSGYVTQNQHAGL</sequence>
<reference evidence="3" key="1">
    <citation type="journal article" date="2023" name="Commun. Biol.">
        <title>Genome analysis of Parmales, the sister group of diatoms, reveals the evolutionary specialization of diatoms from phago-mixotrophs to photoautotrophs.</title>
        <authorList>
            <person name="Ban H."/>
            <person name="Sato S."/>
            <person name="Yoshikawa S."/>
            <person name="Yamada K."/>
            <person name="Nakamura Y."/>
            <person name="Ichinomiya M."/>
            <person name="Sato N."/>
            <person name="Blanc-Mathieu R."/>
            <person name="Endo H."/>
            <person name="Kuwata A."/>
            <person name="Ogata H."/>
        </authorList>
    </citation>
    <scope>NUCLEOTIDE SEQUENCE [LARGE SCALE GENOMIC DNA]</scope>
</reference>
<feature type="coiled-coil region" evidence="1">
    <location>
        <begin position="173"/>
        <end position="200"/>
    </location>
</feature>